<evidence type="ECO:0000313" key="3">
    <source>
        <dbReference type="Proteomes" id="UP000032671"/>
    </source>
</evidence>
<dbReference type="STRING" id="1231339.Abci_009_031"/>
<dbReference type="RefSeq" id="WP_048838209.1">
    <property type="nucleotide sequence ID" value="NZ_BAMV01000009.1"/>
</dbReference>
<keyword evidence="4" id="KW-1185">Reference proteome</keyword>
<sequence length="180" mass="21053">MKHSKEERELYYCSLGKFVDAFSTVEDLVRELYLVAMRYAHKEPKDHLMTPLSIIVKETGELFKDNDTLCQRDFNHFFDLMRIRNSIFHHRSSIIEGNLVSTNRHFEIKPDKVKTFRSDPLTLELITMDLTIIQSSFAYRFYCVTLGEGSIDGRSLIEATRSFALTPWHYAVKHSEDLPV</sequence>
<comment type="caution">
    <text evidence="1">The sequence shown here is derived from an EMBL/GenBank/DDBJ whole genome shotgun (WGS) entry which is preliminary data.</text>
</comment>
<organism evidence="1 3">
    <name type="scientific">Acetobacter cibinongensis</name>
    <dbReference type="NCBI Taxonomy" id="146475"/>
    <lineage>
        <taxon>Bacteria</taxon>
        <taxon>Pseudomonadati</taxon>
        <taxon>Pseudomonadota</taxon>
        <taxon>Alphaproteobacteria</taxon>
        <taxon>Acetobacterales</taxon>
        <taxon>Acetobacteraceae</taxon>
        <taxon>Acetobacter</taxon>
    </lineage>
</organism>
<accession>A0A6N3SSG5</accession>
<dbReference type="Proteomes" id="UP000032671">
    <property type="component" value="Unassembled WGS sequence"/>
</dbReference>
<accession>A0A0D6N3N0</accession>
<protein>
    <submittedName>
        <fullName evidence="1">Uncharacterized protein</fullName>
    </submittedName>
</protein>
<name>A0A0D6N3N0_9PROT</name>
<evidence type="ECO:0000313" key="2">
    <source>
        <dbReference type="EMBL" id="GEL60032.1"/>
    </source>
</evidence>
<evidence type="ECO:0000313" key="1">
    <source>
        <dbReference type="EMBL" id="GAN60126.1"/>
    </source>
</evidence>
<dbReference type="Proteomes" id="UP000321891">
    <property type="component" value="Unassembled WGS sequence"/>
</dbReference>
<dbReference type="AlphaFoldDB" id="A0A0D6N3N0"/>
<dbReference type="EMBL" id="BAMV01000009">
    <property type="protein sequence ID" value="GAN60126.1"/>
    <property type="molecule type" value="Genomic_DNA"/>
</dbReference>
<dbReference type="EMBL" id="BJVU01000020">
    <property type="protein sequence ID" value="GEL60032.1"/>
    <property type="molecule type" value="Genomic_DNA"/>
</dbReference>
<gene>
    <name evidence="1" type="ORF">Abci_009_031</name>
    <name evidence="2" type="ORF">ACI01nite_26340</name>
</gene>
<reference evidence="1 3" key="1">
    <citation type="submission" date="2012-11" db="EMBL/GenBank/DDBJ databases">
        <title>Whole genome sequence of Acetobacter cibinongensis 4H-1.</title>
        <authorList>
            <person name="Azuma Y."/>
            <person name="Higashiura N."/>
            <person name="Hirakawa H."/>
            <person name="Matsushita K."/>
        </authorList>
    </citation>
    <scope>NUCLEOTIDE SEQUENCE [LARGE SCALE GENOMIC DNA]</scope>
    <source>
        <strain evidence="1 3">4H-1</strain>
    </source>
</reference>
<evidence type="ECO:0000313" key="4">
    <source>
        <dbReference type="Proteomes" id="UP000321891"/>
    </source>
</evidence>
<reference evidence="2 4" key="2">
    <citation type="submission" date="2019-07" db="EMBL/GenBank/DDBJ databases">
        <title>Whole genome shotgun sequence of Acetobacter cibinongensis NBRC 16605.</title>
        <authorList>
            <person name="Hosoyama A."/>
            <person name="Uohara A."/>
            <person name="Ohji S."/>
            <person name="Ichikawa N."/>
        </authorList>
    </citation>
    <scope>NUCLEOTIDE SEQUENCE [LARGE SCALE GENOMIC DNA]</scope>
    <source>
        <strain evidence="2 4">NBRC 16605</strain>
    </source>
</reference>
<proteinExistence type="predicted"/>